<sequence length="631" mass="70520">MVTGSVPERRCVSLVDPLVEPGTWFQKMVGSVRTDVILRDVSFEIHSGEVMAILGSKGSGKRALLESISRRAQGARRGKVMLNKVPVTQKFFQKNCGNVGPGTAASAESRRGGFVKKRVPEVGDCCANCPRPASLMGVRCSEISLYTVFAFAVVLLLDEPTWGLDPLNTYFIVSILSNHARKRRRIVVLTMEKPRSDIFPFLDRVAYLSLGVLVYAGPTRRMLDYFRSIGFPCPELENPLMYYLCLSTVDRRSRERLLESNNQIAALVDRFKTDGEPFLRSAGPPPAPDLDSADVHGGNKVPLTAYGKPGTGTTLWTLVKRNWSYTLSRGRTGRSNIFLRLLLLPLVCGIIGPFFYYDLEKTQQTLMTRSSLIFNSIMLVSAVSAVVTAKTYAPLRTRYYQEVREGAYGPGIFLFSLLLHSLPLTILSVLGGSALLYWPPHWRTADVESFFLVAAAMFATYMFVEQQTVAILLVVKSSFMAALVSLSMLGLPDWLYYLSYVLHYRYVGAFLHDLEFAKMRGTVDSRVSALGLDLGTRNGTIGCASIRAEFGCRYYNGSSFLQERYYVSDEAQCKRDPSGLTFLSGPNACTDDLQRDLNFGLMFLFPVVMFLANFLLYYFPLPAFLKTKFRE</sequence>
<evidence type="ECO:0000256" key="5">
    <source>
        <dbReference type="ARBA" id="ARBA00022989"/>
    </source>
</evidence>
<feature type="transmembrane region" description="Helical" evidence="7">
    <location>
        <begin position="469"/>
        <end position="488"/>
    </location>
</feature>
<dbReference type="PROSITE" id="PS50893">
    <property type="entry name" value="ABC_TRANSPORTER_2"/>
    <property type="match status" value="1"/>
</dbReference>
<keyword evidence="6 7" id="KW-0472">Membrane</keyword>
<dbReference type="InterPro" id="IPR050352">
    <property type="entry name" value="ABCG_transporters"/>
</dbReference>
<dbReference type="SUPFAM" id="SSF52540">
    <property type="entry name" value="P-loop containing nucleoside triphosphate hydrolases"/>
    <property type="match status" value="1"/>
</dbReference>
<dbReference type="PANTHER" id="PTHR48041:SF113">
    <property type="entry name" value="ATP-BINDING CASSETTE SUB-FAMILY G MEMBER 5"/>
    <property type="match status" value="1"/>
</dbReference>
<dbReference type="GO" id="GO:0005524">
    <property type="term" value="F:ATP binding"/>
    <property type="evidence" value="ECO:0007669"/>
    <property type="project" value="InterPro"/>
</dbReference>
<feature type="transmembrane region" description="Helical" evidence="7">
    <location>
        <begin position="198"/>
        <end position="217"/>
    </location>
</feature>
<dbReference type="GO" id="GO:0016887">
    <property type="term" value="F:ATP hydrolysis activity"/>
    <property type="evidence" value="ECO:0007669"/>
    <property type="project" value="InterPro"/>
</dbReference>
<keyword evidence="3" id="KW-0813">Transport</keyword>
<gene>
    <name evidence="9" type="ORF">NMOB1V02_LOCUS7854</name>
</gene>
<feature type="transmembrane region" description="Helical" evidence="7">
    <location>
        <begin position="444"/>
        <end position="464"/>
    </location>
</feature>
<keyword evidence="4 7" id="KW-0812">Transmembrane</keyword>
<dbReference type="AlphaFoldDB" id="A0A7R9BRG1"/>
<evidence type="ECO:0000256" key="2">
    <source>
        <dbReference type="ARBA" id="ARBA00005814"/>
    </source>
</evidence>
<dbReference type="Gene3D" id="3.40.50.300">
    <property type="entry name" value="P-loop containing nucleotide triphosphate hydrolases"/>
    <property type="match status" value="2"/>
</dbReference>
<dbReference type="Pfam" id="PF00005">
    <property type="entry name" value="ABC_tran"/>
    <property type="match status" value="1"/>
</dbReference>
<organism evidence="9">
    <name type="scientific">Notodromas monacha</name>
    <dbReference type="NCBI Taxonomy" id="399045"/>
    <lineage>
        <taxon>Eukaryota</taxon>
        <taxon>Metazoa</taxon>
        <taxon>Ecdysozoa</taxon>
        <taxon>Arthropoda</taxon>
        <taxon>Crustacea</taxon>
        <taxon>Oligostraca</taxon>
        <taxon>Ostracoda</taxon>
        <taxon>Podocopa</taxon>
        <taxon>Podocopida</taxon>
        <taxon>Cypridocopina</taxon>
        <taxon>Cypridoidea</taxon>
        <taxon>Cyprididae</taxon>
        <taxon>Notodromas</taxon>
    </lineage>
</organism>
<feature type="transmembrane region" description="Helical" evidence="7">
    <location>
        <begin position="599"/>
        <end position="619"/>
    </location>
</feature>
<feature type="transmembrane region" description="Helical" evidence="7">
    <location>
        <begin position="337"/>
        <end position="357"/>
    </location>
</feature>
<dbReference type="EMBL" id="CAJPEX010002006">
    <property type="protein sequence ID" value="CAG0920343.1"/>
    <property type="molecule type" value="Genomic_DNA"/>
</dbReference>
<dbReference type="InterPro" id="IPR003439">
    <property type="entry name" value="ABC_transporter-like_ATP-bd"/>
</dbReference>
<evidence type="ECO:0000313" key="9">
    <source>
        <dbReference type="EMBL" id="CAD7280191.1"/>
    </source>
</evidence>
<evidence type="ECO:0000256" key="6">
    <source>
        <dbReference type="ARBA" id="ARBA00023136"/>
    </source>
</evidence>
<feature type="transmembrane region" description="Helical" evidence="7">
    <location>
        <begin position="412"/>
        <end position="438"/>
    </location>
</feature>
<evidence type="ECO:0000256" key="3">
    <source>
        <dbReference type="ARBA" id="ARBA00022448"/>
    </source>
</evidence>
<name>A0A7R9BRG1_9CRUS</name>
<dbReference type="InterPro" id="IPR013525">
    <property type="entry name" value="ABC2_TM"/>
</dbReference>
<dbReference type="Proteomes" id="UP000678499">
    <property type="component" value="Unassembled WGS sequence"/>
</dbReference>
<comment type="similarity">
    <text evidence="2">Belongs to the ABC transporter superfamily. ABCG family. Eye pigment precursor importer (TC 3.A.1.204) subfamily.</text>
</comment>
<dbReference type="GO" id="GO:0140359">
    <property type="term" value="F:ABC-type transporter activity"/>
    <property type="evidence" value="ECO:0007669"/>
    <property type="project" value="InterPro"/>
</dbReference>
<keyword evidence="5 7" id="KW-1133">Transmembrane helix</keyword>
<dbReference type="InterPro" id="IPR027417">
    <property type="entry name" value="P-loop_NTPase"/>
</dbReference>
<feature type="transmembrane region" description="Helical" evidence="7">
    <location>
        <begin position="140"/>
        <end position="157"/>
    </location>
</feature>
<proteinExistence type="inferred from homology"/>
<reference evidence="9" key="1">
    <citation type="submission" date="2020-11" db="EMBL/GenBank/DDBJ databases">
        <authorList>
            <person name="Tran Van P."/>
        </authorList>
    </citation>
    <scope>NUCLEOTIDE SEQUENCE</scope>
</reference>
<comment type="subcellular location">
    <subcellularLocation>
        <location evidence="1">Membrane</location>
        <topology evidence="1">Multi-pass membrane protein</topology>
    </subcellularLocation>
</comment>
<keyword evidence="10" id="KW-1185">Reference proteome</keyword>
<dbReference type="GO" id="GO:0043190">
    <property type="term" value="C:ATP-binding cassette (ABC) transporter complex"/>
    <property type="evidence" value="ECO:0007669"/>
    <property type="project" value="TreeGrafter"/>
</dbReference>
<dbReference type="EMBL" id="OA884043">
    <property type="protein sequence ID" value="CAD7280191.1"/>
    <property type="molecule type" value="Genomic_DNA"/>
</dbReference>
<evidence type="ECO:0000256" key="7">
    <source>
        <dbReference type="SAM" id="Phobius"/>
    </source>
</evidence>
<evidence type="ECO:0000256" key="4">
    <source>
        <dbReference type="ARBA" id="ARBA00022692"/>
    </source>
</evidence>
<dbReference type="Pfam" id="PF01061">
    <property type="entry name" value="ABC2_membrane"/>
    <property type="match status" value="1"/>
</dbReference>
<protein>
    <recommendedName>
        <fullName evidence="8">ABC transporter domain-containing protein</fullName>
    </recommendedName>
</protein>
<evidence type="ECO:0000256" key="1">
    <source>
        <dbReference type="ARBA" id="ARBA00004141"/>
    </source>
</evidence>
<dbReference type="OrthoDB" id="66620at2759"/>
<feature type="domain" description="ABC transporter" evidence="8">
    <location>
        <begin position="23"/>
        <end position="235"/>
    </location>
</feature>
<accession>A0A7R9BRG1</accession>
<feature type="transmembrane region" description="Helical" evidence="7">
    <location>
        <begin position="372"/>
        <end position="392"/>
    </location>
</feature>
<evidence type="ECO:0000259" key="8">
    <source>
        <dbReference type="PROSITE" id="PS50893"/>
    </source>
</evidence>
<dbReference type="PANTHER" id="PTHR48041">
    <property type="entry name" value="ABC TRANSPORTER G FAMILY MEMBER 28"/>
    <property type="match status" value="1"/>
</dbReference>
<evidence type="ECO:0000313" key="10">
    <source>
        <dbReference type="Proteomes" id="UP000678499"/>
    </source>
</evidence>